<organism evidence="5 6">
    <name type="scientific">Kitasatospora arboriphila</name>
    <dbReference type="NCBI Taxonomy" id="258052"/>
    <lineage>
        <taxon>Bacteria</taxon>
        <taxon>Bacillati</taxon>
        <taxon>Actinomycetota</taxon>
        <taxon>Actinomycetes</taxon>
        <taxon>Kitasatosporales</taxon>
        <taxon>Streptomycetaceae</taxon>
        <taxon>Kitasatospora</taxon>
    </lineage>
</organism>
<dbReference type="PRINTS" id="PR00411">
    <property type="entry name" value="PNDRDTASEI"/>
</dbReference>
<evidence type="ECO:0000256" key="3">
    <source>
        <dbReference type="ARBA" id="ARBA00022827"/>
    </source>
</evidence>
<keyword evidence="2" id="KW-0285">Flavoprotein</keyword>
<comment type="caution">
    <text evidence="5">The sequence shown here is derived from an EMBL/GenBank/DDBJ whole genome shotgun (WGS) entry which is preliminary data.</text>
</comment>
<evidence type="ECO:0000259" key="4">
    <source>
        <dbReference type="Pfam" id="PF07992"/>
    </source>
</evidence>
<evidence type="ECO:0000256" key="1">
    <source>
        <dbReference type="ARBA" id="ARBA00001974"/>
    </source>
</evidence>
<dbReference type="SUPFAM" id="SSF51905">
    <property type="entry name" value="FAD/NAD(P)-binding domain"/>
    <property type="match status" value="1"/>
</dbReference>
<dbReference type="Pfam" id="PF07992">
    <property type="entry name" value="Pyr_redox_2"/>
    <property type="match status" value="1"/>
</dbReference>
<keyword evidence="3" id="KW-0274">FAD</keyword>
<dbReference type="Proteomes" id="UP001499987">
    <property type="component" value="Unassembled WGS sequence"/>
</dbReference>
<protein>
    <submittedName>
        <fullName evidence="5">FAD-dependent oxidoreductase</fullName>
    </submittedName>
</protein>
<accession>A0ABN1TEY7</accession>
<dbReference type="PANTHER" id="PTHR43429">
    <property type="entry name" value="PYRIDINE NUCLEOTIDE-DISULFIDE OXIDOREDUCTASE DOMAIN-CONTAINING"/>
    <property type="match status" value="1"/>
</dbReference>
<dbReference type="InterPro" id="IPR050260">
    <property type="entry name" value="FAD-bd_OxRdtase"/>
</dbReference>
<reference evidence="5 6" key="1">
    <citation type="journal article" date="2019" name="Int. J. Syst. Evol. Microbiol.">
        <title>The Global Catalogue of Microorganisms (GCM) 10K type strain sequencing project: providing services to taxonomists for standard genome sequencing and annotation.</title>
        <authorList>
            <consortium name="The Broad Institute Genomics Platform"/>
            <consortium name="The Broad Institute Genome Sequencing Center for Infectious Disease"/>
            <person name="Wu L."/>
            <person name="Ma J."/>
        </authorList>
    </citation>
    <scope>NUCLEOTIDE SEQUENCE [LARGE SCALE GENOMIC DNA]</scope>
    <source>
        <strain evidence="5 6">JCM 13002</strain>
    </source>
</reference>
<dbReference type="Gene3D" id="3.50.50.60">
    <property type="entry name" value="FAD/NAD(P)-binding domain"/>
    <property type="match status" value="2"/>
</dbReference>
<dbReference type="EMBL" id="BAAALD010000009">
    <property type="protein sequence ID" value="GAA1074723.1"/>
    <property type="molecule type" value="Genomic_DNA"/>
</dbReference>
<dbReference type="InterPro" id="IPR036188">
    <property type="entry name" value="FAD/NAD-bd_sf"/>
</dbReference>
<dbReference type="InterPro" id="IPR023753">
    <property type="entry name" value="FAD/NAD-binding_dom"/>
</dbReference>
<proteinExistence type="predicted"/>
<evidence type="ECO:0000313" key="6">
    <source>
        <dbReference type="Proteomes" id="UP001499987"/>
    </source>
</evidence>
<evidence type="ECO:0000313" key="5">
    <source>
        <dbReference type="EMBL" id="GAA1074723.1"/>
    </source>
</evidence>
<evidence type="ECO:0000256" key="2">
    <source>
        <dbReference type="ARBA" id="ARBA00022630"/>
    </source>
</evidence>
<dbReference type="PRINTS" id="PR00368">
    <property type="entry name" value="FADPNR"/>
</dbReference>
<sequence length="433" mass="45640">MLKGMTATDSTAEPRIVVIGGGMAGHRLAQQLTAHGAGRVTLLAEEEHAPYNRVLLADVLAGRYAPDTAALAALPPQVECRRARAVRIDREHRLVQCDDGAAVAYDHLVLATGSNPVLPPLRGLFDDALTGRERHELPTGVFAFRTMADCELIDRHLPGVRQAVVVGGGLLGVSAARALAARGVQVVLAHQGEHLMERHLDEEAAGLLRAHLAELGVEVHTECRVRSALTEDRRITGVELADGFRLDAELLVIATGVRPRTGLAAAAGLEVRRGIVVDDRLRTSDPAVHAVGDCAEHRGTVYGLAGPALAQADRLARLLCGQDAPYRGSRLLTRLTLAGPDSAPLDLAAFGETSPAGPGDRVVRLADASRGTYRKVIVRRDDLGGDRLVGGVLLGDLGTVGDLAGTWEGDEALSAHPLHLLTTQSTTPGGPSR</sequence>
<keyword evidence="6" id="KW-1185">Reference proteome</keyword>
<comment type="cofactor">
    <cofactor evidence="1">
        <name>FAD</name>
        <dbReference type="ChEBI" id="CHEBI:57692"/>
    </cofactor>
</comment>
<feature type="domain" description="FAD/NAD(P)-binding" evidence="4">
    <location>
        <begin position="15"/>
        <end position="305"/>
    </location>
</feature>
<name>A0ABN1TEY7_9ACTN</name>
<dbReference type="PANTHER" id="PTHR43429:SF3">
    <property type="entry name" value="NITRITE REDUCTASE [NAD(P)H]"/>
    <property type="match status" value="1"/>
</dbReference>
<gene>
    <name evidence="5" type="ORF">GCM10009663_14520</name>
</gene>